<dbReference type="OrthoDB" id="7019847at2"/>
<sequence>MHTPSCLGTCLKHALPVHRFGGDQSPLNDADADEDRDPEAYLDLDILGLDDFVDADKLDPVVTGDIGSSTLG</sequence>
<evidence type="ECO:0000313" key="2">
    <source>
        <dbReference type="Proteomes" id="UP000273854"/>
    </source>
</evidence>
<reference evidence="1 2" key="1">
    <citation type="submission" date="2018-08" db="EMBL/GenBank/DDBJ databases">
        <title>Recombination of ecologically and evolutionarily significant loci maintains genetic cohesion in the Pseudomonas syringae species complex.</title>
        <authorList>
            <person name="Dillon M."/>
            <person name="Thakur S."/>
            <person name="Almeida R.N.D."/>
            <person name="Weir B.S."/>
            <person name="Guttman D.S."/>
        </authorList>
    </citation>
    <scope>NUCLEOTIDE SEQUENCE [LARGE SCALE GENOMIC DNA]</scope>
    <source>
        <strain evidence="1 2">ICMP 19473</strain>
    </source>
</reference>
<evidence type="ECO:0000313" key="1">
    <source>
        <dbReference type="EMBL" id="RMT80906.1"/>
    </source>
</evidence>
<name>A0A3M5PAC5_PSEVI</name>
<comment type="caution">
    <text evidence="1">The sequence shown here is derived from an EMBL/GenBank/DDBJ whole genome shotgun (WGS) entry which is preliminary data.</text>
</comment>
<dbReference type="AlphaFoldDB" id="A0A3M5PAC5"/>
<accession>A0A3M5PAC5</accession>
<organism evidence="1 2">
    <name type="scientific">Pseudomonas viridiflava</name>
    <name type="common">Phytomonas viridiflava</name>
    <dbReference type="NCBI Taxonomy" id="33069"/>
    <lineage>
        <taxon>Bacteria</taxon>
        <taxon>Pseudomonadati</taxon>
        <taxon>Pseudomonadota</taxon>
        <taxon>Gammaproteobacteria</taxon>
        <taxon>Pseudomonadales</taxon>
        <taxon>Pseudomonadaceae</taxon>
        <taxon>Pseudomonas</taxon>
    </lineage>
</organism>
<dbReference type="Proteomes" id="UP000273854">
    <property type="component" value="Unassembled WGS sequence"/>
</dbReference>
<dbReference type="RefSeq" id="WP_122208689.1">
    <property type="nucleotide sequence ID" value="NZ_JAAMQQ010000009.1"/>
</dbReference>
<proteinExistence type="predicted"/>
<protein>
    <submittedName>
        <fullName evidence="1">Uncharacterized protein</fullName>
    </submittedName>
</protein>
<dbReference type="EMBL" id="RBTP01000040">
    <property type="protein sequence ID" value="RMT80906.1"/>
    <property type="molecule type" value="Genomic_DNA"/>
</dbReference>
<gene>
    <name evidence="1" type="ORF">ALP40_04315</name>
</gene>